<dbReference type="SUPFAM" id="SSF140453">
    <property type="entry name" value="EsxAB dimer-like"/>
    <property type="match status" value="1"/>
</dbReference>
<comment type="caution">
    <text evidence="2">The sequence shown here is derived from an EMBL/GenBank/DDBJ whole genome shotgun (WGS) entry which is preliminary data.</text>
</comment>
<evidence type="ECO:0000313" key="2">
    <source>
        <dbReference type="EMBL" id="MDA2806230.1"/>
    </source>
</evidence>
<protein>
    <recommendedName>
        <fullName evidence="4">WXG100 family type VII secretion target</fullName>
    </recommendedName>
</protein>
<evidence type="ECO:0000313" key="3">
    <source>
        <dbReference type="Proteomes" id="UP001165685"/>
    </source>
</evidence>
<feature type="region of interest" description="Disordered" evidence="1">
    <location>
        <begin position="86"/>
        <end position="112"/>
    </location>
</feature>
<sequence>MANHVGLTEADALGKGGEELGISSEGLYQRLNNLIQDMERDGEALQGNALAKFREARNELTQRFDELMTWCSNNGIKLNEGQREFTATDQDSGDTFASAGKEAGGLSRPVNA</sequence>
<reference evidence="2" key="1">
    <citation type="submission" date="2023-01" db="EMBL/GenBank/DDBJ databases">
        <title>Draft genome sequence of Nocardiopsis sp. LSu2-4 isolated from halophytes.</title>
        <authorList>
            <person name="Duangmal K."/>
            <person name="Chantavorakit T."/>
        </authorList>
    </citation>
    <scope>NUCLEOTIDE SEQUENCE</scope>
    <source>
        <strain evidence="2">LSu2-4</strain>
    </source>
</reference>
<organism evidence="2 3">
    <name type="scientific">Nocardiopsis suaedae</name>
    <dbReference type="NCBI Taxonomy" id="3018444"/>
    <lineage>
        <taxon>Bacteria</taxon>
        <taxon>Bacillati</taxon>
        <taxon>Actinomycetota</taxon>
        <taxon>Actinomycetes</taxon>
        <taxon>Streptosporangiales</taxon>
        <taxon>Nocardiopsidaceae</taxon>
        <taxon>Nocardiopsis</taxon>
    </lineage>
</organism>
<evidence type="ECO:0008006" key="4">
    <source>
        <dbReference type="Google" id="ProtNLM"/>
    </source>
</evidence>
<name>A0ABT4TNF8_9ACTN</name>
<dbReference type="Proteomes" id="UP001165685">
    <property type="component" value="Unassembled WGS sequence"/>
</dbReference>
<keyword evidence="3" id="KW-1185">Reference proteome</keyword>
<gene>
    <name evidence="2" type="ORF">O4U47_17085</name>
</gene>
<evidence type="ECO:0000256" key="1">
    <source>
        <dbReference type="SAM" id="MobiDB-lite"/>
    </source>
</evidence>
<feature type="compositionally biased region" description="Polar residues" evidence="1">
    <location>
        <begin position="86"/>
        <end position="95"/>
    </location>
</feature>
<accession>A0ABT4TNF8</accession>
<dbReference type="RefSeq" id="WP_270678873.1">
    <property type="nucleotide sequence ID" value="NZ_JAQFWP010000031.1"/>
</dbReference>
<proteinExistence type="predicted"/>
<dbReference type="InterPro" id="IPR036689">
    <property type="entry name" value="ESAT-6-like_sf"/>
</dbReference>
<dbReference type="EMBL" id="JAQFWP010000031">
    <property type="protein sequence ID" value="MDA2806230.1"/>
    <property type="molecule type" value="Genomic_DNA"/>
</dbReference>